<accession>A0AAF1KTT4</accession>
<evidence type="ECO:0008006" key="4">
    <source>
        <dbReference type="Google" id="ProtNLM"/>
    </source>
</evidence>
<sequence>MNTEGKSQGACDVSEAEGRAELERLLADTRFHGTDRARCILKYLAERRFQGCDEAVKAYTIALDVLGRGADFDASSDPIVRIEMSRLRSVLNQYYEAFGDASGISIGLPIGRYLAVFSRSIPADDPSIDAAESRAEATADNEVHEGRLPSARANRHKMAYLVGAVALVMVGGISAGAFLYGKAPAVTVRPAVMLAISSPDDVNAKEADATGDYLVTALSRFRTLTISSQKAMSTGSTSRSSLPEAGNAYDIDMKYYSDNDVRTVWWQIVGNHGSGVLKSGVDSVEVGGRSEAVVRDELVSLLAKRFASTRGVINILETRDSTATDVVGNTCVLKAEYELDEGGRNGIRGALPCLERTVSLQPGNPDALAVLSRTIVAAEGGDPKTTPFARALTLANRAAALDPASDRAQVAIMMAQFYAGKTDAAIAAGNQALALNRDNPDVLSKLSGVLYSSGYRDAAVSLAEEAGKDVDAVPRDARIVLALDAYDRGDYSNASLVSEQINCGDIVVRAIRAASLGEMASPQAGASLDYLRAMLPDYRTSLREKMQWRRYPSTVIASLEQGLVKAGEVTGRPALASAASN</sequence>
<proteinExistence type="predicted"/>
<gene>
    <name evidence="2" type="ORF">PR017_20480</name>
</gene>
<feature type="transmembrane region" description="Helical" evidence="1">
    <location>
        <begin position="158"/>
        <end position="180"/>
    </location>
</feature>
<keyword evidence="1" id="KW-0812">Transmembrane</keyword>
<reference evidence="3" key="2">
    <citation type="journal article" date="2023" name="MicrobiologyOpen">
        <title>Genomics of the tumorigenes clade of the family Rhizobiaceae and description of Rhizobium rhododendri sp. nov.</title>
        <authorList>
            <person name="Kuzmanovic N."/>
            <person name="diCenzo G.C."/>
            <person name="Bunk B."/>
            <person name="Sproeer C."/>
            <person name="Fruehling A."/>
            <person name="Neumann-Schaal M."/>
            <person name="Overmann J."/>
            <person name="Smalla K."/>
        </authorList>
    </citation>
    <scope>NUCLEOTIDE SEQUENCE [LARGE SCALE GENOMIC DNA]</scope>
    <source>
        <strain evidence="3">1078</strain>
        <plasmid evidence="3">pRt1078</plasmid>
    </source>
</reference>
<protein>
    <recommendedName>
        <fullName evidence="4">Tetratricopeptide repeat protein</fullName>
    </recommendedName>
</protein>
<dbReference type="RefSeq" id="WP_111221368.1">
    <property type="nucleotide sequence ID" value="NZ_CP117256.1"/>
</dbReference>
<keyword evidence="1" id="KW-1133">Transmembrane helix</keyword>
<dbReference type="SUPFAM" id="SSF48452">
    <property type="entry name" value="TPR-like"/>
    <property type="match status" value="1"/>
</dbReference>
<name>A0AAF1KTT4_9HYPH</name>
<dbReference type="Gene3D" id="1.25.40.10">
    <property type="entry name" value="Tetratricopeptide repeat domain"/>
    <property type="match status" value="1"/>
</dbReference>
<dbReference type="EMBL" id="CP117256">
    <property type="protein sequence ID" value="WFR97585.1"/>
    <property type="molecule type" value="Genomic_DNA"/>
</dbReference>
<evidence type="ECO:0000313" key="3">
    <source>
        <dbReference type="Proteomes" id="UP000249499"/>
    </source>
</evidence>
<geneLocation type="plasmid" evidence="2 3">
    <name>pRt1078</name>
</geneLocation>
<organism evidence="2 3">
    <name type="scientific">Rhizobium tumorigenes</name>
    <dbReference type="NCBI Taxonomy" id="2041385"/>
    <lineage>
        <taxon>Bacteria</taxon>
        <taxon>Pseudomonadati</taxon>
        <taxon>Pseudomonadota</taxon>
        <taxon>Alphaproteobacteria</taxon>
        <taxon>Hyphomicrobiales</taxon>
        <taxon>Rhizobiaceae</taxon>
        <taxon>Rhizobium/Agrobacterium group</taxon>
        <taxon>Rhizobium</taxon>
    </lineage>
</organism>
<dbReference type="Proteomes" id="UP000249499">
    <property type="component" value="Plasmid pRt1078"/>
</dbReference>
<dbReference type="KEGG" id="rtu:PR017_20480"/>
<keyword evidence="3" id="KW-1185">Reference proteome</keyword>
<dbReference type="InterPro" id="IPR011990">
    <property type="entry name" value="TPR-like_helical_dom_sf"/>
</dbReference>
<evidence type="ECO:0000313" key="2">
    <source>
        <dbReference type="EMBL" id="WFR97585.1"/>
    </source>
</evidence>
<keyword evidence="1" id="KW-0472">Membrane</keyword>
<reference evidence="2 3" key="1">
    <citation type="journal article" date="2018" name="Sci. Rep.">
        <title>Rhizobium tumorigenes sp. nov., a novel plant tumorigenic bacterium isolated from cane gall tumors on thornless blackberry.</title>
        <authorList>
            <person name="Kuzmanovi N."/>
            <person name="Smalla K."/>
            <person name="Gronow S."/>
            <person name="PuBawska J."/>
        </authorList>
    </citation>
    <scope>NUCLEOTIDE SEQUENCE [LARGE SCALE GENOMIC DNA]</scope>
    <source>
        <strain evidence="2 3">1078</strain>
    </source>
</reference>
<evidence type="ECO:0000256" key="1">
    <source>
        <dbReference type="SAM" id="Phobius"/>
    </source>
</evidence>
<dbReference type="AlphaFoldDB" id="A0AAF1KTT4"/>
<keyword evidence="2" id="KW-0614">Plasmid</keyword>